<evidence type="ECO:0000259" key="8">
    <source>
        <dbReference type="Pfam" id="PF16561"/>
    </source>
</evidence>
<feature type="compositionally biased region" description="Basic and acidic residues" evidence="5">
    <location>
        <begin position="125"/>
        <end position="137"/>
    </location>
</feature>
<gene>
    <name evidence="9" type="ORF">BN1204_005870</name>
</gene>
<feature type="region of interest" description="Disordered" evidence="5">
    <location>
        <begin position="1656"/>
        <end position="1687"/>
    </location>
</feature>
<feature type="region of interest" description="Disordered" evidence="5">
    <location>
        <begin position="473"/>
        <end position="599"/>
    </location>
</feature>
<keyword evidence="4" id="KW-0035">Amyloplast</keyword>
<keyword evidence="4" id="KW-0934">Plastid</keyword>
<feature type="domain" description="AMP-activated protein kinase glycogen-binding" evidence="8">
    <location>
        <begin position="3050"/>
        <end position="3119"/>
    </location>
</feature>
<feature type="compositionally biased region" description="Acidic residues" evidence="5">
    <location>
        <begin position="2264"/>
        <end position="2274"/>
    </location>
</feature>
<comment type="subcellular location">
    <subcellularLocation>
        <location evidence="1">Plastid</location>
        <location evidence="1">Amyloplast</location>
    </subcellularLocation>
</comment>
<dbReference type="CDD" id="cd03791">
    <property type="entry name" value="GT5_Glycogen_synthase_DULL1-like"/>
    <property type="match status" value="1"/>
</dbReference>
<feature type="compositionally biased region" description="Basic and acidic residues" evidence="5">
    <location>
        <begin position="497"/>
        <end position="518"/>
    </location>
</feature>
<dbReference type="Pfam" id="PF08323">
    <property type="entry name" value="Glyco_transf_5"/>
    <property type="match status" value="1"/>
</dbReference>
<feature type="compositionally biased region" description="Low complexity" evidence="5">
    <location>
        <begin position="194"/>
        <end position="203"/>
    </location>
</feature>
<feature type="compositionally biased region" description="Basic and acidic residues" evidence="5">
    <location>
        <begin position="2253"/>
        <end position="2263"/>
    </location>
</feature>
<evidence type="ECO:0000256" key="3">
    <source>
        <dbReference type="ARBA" id="ARBA00022679"/>
    </source>
</evidence>
<feature type="compositionally biased region" description="Basic and acidic residues" evidence="5">
    <location>
        <begin position="2942"/>
        <end position="2952"/>
    </location>
</feature>
<dbReference type="Gene3D" id="3.20.20.80">
    <property type="entry name" value="Glycosidases"/>
    <property type="match status" value="1"/>
</dbReference>
<dbReference type="InterPro" id="IPR017853">
    <property type="entry name" value="GH"/>
</dbReference>
<keyword evidence="2" id="KW-0328">Glycosyltransferase</keyword>
<dbReference type="Gene3D" id="3.40.50.2000">
    <property type="entry name" value="Glycogen Phosphorylase B"/>
    <property type="match status" value="2"/>
</dbReference>
<dbReference type="Pfam" id="PF00534">
    <property type="entry name" value="Glycos_transf_1"/>
    <property type="match status" value="1"/>
</dbReference>
<dbReference type="EMBL" id="LN714476">
    <property type="protein sequence ID" value="CEL64705.1"/>
    <property type="molecule type" value="Genomic_DNA"/>
</dbReference>
<sequence length="3120" mass="336637">MEIYSHNMEVTGKPQKPRLLEAMLSPRLLSLLHQLQTSPACASSSQTFDEALQSKYLRQIREELYDMQETCGVARWPPPVAPAPCADEAAGEAFPASGDEDGERLGWTVLLLKLHQTFASLLAASRREGESEGRKQESGTSTVPQQESPEETPLQQQLPGDSRSPASPALRIQTNEFEISSLWQMLQSQAPACAGSGASAAVGGPRGDGRGPMPAGLGLMTAGALLPSSLSGLLTPQGSLEPPDRAGSAGASTLSAGDGRGRSTAATTPAWTSMSADGKENAAETQAPGDERLPFDVVFELKRGCWTSVCRQQQAEQLREHQQQQSQLASTFLHSRPSSFRSLGSSSLPSTSTGAPSAFSFSSGPNAPSPSGPSSSGVYDTSGVVGSGGFGGPLPLSSRPPCAFCASSLASLIRIEERPDPETATTRLCVTLVIDSEVLHFCCCSGGRFDAYFTALIAHLILTGCGQVTKSPSLAPGEDRSHKSDKLLAPPTAEGKGGAEKVGRGTGSKEKSRRKGEGKAAANSLGQKGASPSSRECEAGVPREDHASSDTSQGGRNAKTEEDTRARGASPLSDVLDGTPNGDGFHGRPARSHAFGNQSASCRLPQARLGGDTLGESAHASPAFSACAPSASLRRLTIAFVARLRFPDFFRSSEDMVTHRAHHAMRVVLDSSRSGLTPGEAAAGGRGGTVGCWRMTREKFNWHVTLLTSAAVEAVRDCFADLTLDVWHSCFYGAAAQAAGTKCASRDRLEQLLIALLGNNDALIRLEAVKLLNAFYDRHDWQLRQPFVPLIKNVGDRFVLTVLIETCRPCGASPASSDEPTDVFAIVTAPSFSRASTAEIYSYHTFSWVCLQSLPPTPQSVSAAAAAETAAPTGGETPAQWRRQRWLGTADFGVFTRCGFYDWRICRAKESDGSWWVVERAVSYGALPGSSGSSFPTASAAVLSAPLIEPEAVPRACGETGRLQGQAVGCLSPKPRADRRRAAEGPAGAAAAHAAAAALAAAFPVKSPNPHHRLMRRFEEHREFDSALGPRPHESHHKKLLDECIPLQGRVVVLPEETRNLQLHEVFVDSHEAQWDEETGKVIQRGNFACIAESLPTLADAGVTATLVTGVMERDCGDVVYDSDGDFDYNNPDASPFASVCRAAPCGLLGGVGGFMEVVQEARRLGMKILVQMATGVSAAHPHRRYAPHLLHFEDADGKKQVLYGGETLGVLPQETAILNYRKLATWQLFIDDLKMWIKKFGIDGVRIPNAQNLPQLLVADAHALSRKDADGQFHYAAQDIIMGEVVVPHSSSMGGYWSLASLGVSSLALSSFRSAASLLSTPGGLVYANPFYVKLCRSVWLESPDFLFIGECWTELQRLRQLHETHAAPLPPLGLAAPAVAALDGHGRSSGDVLTLASSSVSEFSVVPSLLVSSGIVPQLHLFPTVLPAVLGKRQPVLPICPSSSEGFSCGEAAALRQTQLQMPLLPAPPRVLFSTLFAMHHNLPRGAVLIQASCTPASPLPALVYGRAAWAAVDLLMLLPDVPCTFAGEMEGAACRLGVPNVFASDCSAGRLAALAGVVGCPLGGNKLPFSPLPSPDYSGAFRHASRYGPGQHGDGSGGASRRSLFATPSRTWTRQGSARVLDAARGPYLSLSGAHHVRYPGYPGGLGTPFGATRTDAGGLGEGRALSGNPKGDADKLDGEEARPPHSALPLLERVRLIDGFESIRKMPMLEQEVQEAVLGSPDDDSNGRFDLNSIHRHYVERRRLRQSDPCLRRGRAILVDVRNPDGSSLTQAHRVYEEWHEAVSDFDASLPVQAAAVAACRRVLADDGSARRTKSRGQARAACVSAVVEPVDERESLGDAPETEGGDDRLIAFVRFDDERICEQLAHYSQPGVSSFCPAPSRVSAGLGNEGRRHGRNARSWSQTGSRSGEINAGGATFRRECSSRARDCDGDESDGDSFASVRVDVAEHRGHSLVLVVTNLSEKTLHDKSISLHALRPAFRQHRIKHWHFLLQMCDLLTCTCEGNLTTFLQSHQPLLHPSSRFSPCASRVNEACDADAGAAILPDVISIEELLSEPFLLPAIPPYSSLLRGFTLLPLAMPSALGPPVSLGSLRCPPASSVASQDREDLPHRPPSPLACASSPLACVPSPLACASSLYTSLFCCSLLRLQGLLRRLIHQSPGVDEGGLRSTGDCLRLPLGPRESKRTSTGGNMVLHILRQVAGDADLFASSLAKEETRAAELDLLAEFLEELAFALRYRETRLRAKQRLGDLEGQRHGTDLQEDETQEEESQPSAALSLFSICSDSKIFERHEELACTFMARLKRLVAGKAPTASSQAGEALAGDVSPAISLANEVLEKNSLGAICFVTPELGRWSTVGGLGVMVDELSTTLATELGQEVWVVSPYYDRNRKGEQDYLARDGIHHAFNVTVNVGGESITLGVHTGSVVPGVKLFFLHCASVFPYIYPDVYGLEQIRFIVTFAKAALEIFCHLRAIPPLIITNDWPTCLIPAYAKRRFFGNVFDSTTFYHIIHNLDSSYEGRIYLNKREDVYWLHGLPTDLLVDPHWHNFVINPSRCVLLQCDGWGTVSPSYRDELINEGGKGNASPLAPLLRRHHHPFATPNGIPIKLRLERLKNLGFRTHWEAKTAVQCRYFNFEKGDESIPLLAFIGRITQQKGVHLIVELAENLIRRYNGRVQILVGGMANWNDGYAARCANQMLDLRARFPHSFWADPGEFFSNGALVNLGADFGLMPSLFEPGGIVQHEFFIAGTPVIAFRTGGLKDTVREGNPTPSLPGGKVSVENARKNNGFTFDAYTAGDFLFAIERAMRVFGDRAKYEQLRANARASVVSCEESARAWLGEFARLRKKIPVNEKRVQEIFQALPEWSEADWRRRRTGAASPAFSSVFFSSFSESVSPKPAAGTVIDSLPRGPVPTSPFPPSTLLELLQFCEDRDMRMRAAGRDLDPRGRADGCGLEGDSLDDASPNGEDSESSEGSKDRDEGEARQESREREGDERSGEGVKRQAEVEGRERREGGNSRKRTSSKPHEASLLPCRIKYVPVSGKPRPRSVAVAGTFDDWRVRRPLAWDNALQAFVLSLALRPGKYFYKLVVDGEWVCVADAPKQIDSLGNENNFLQVP</sequence>
<keyword evidence="3" id="KW-0808">Transferase</keyword>
<dbReference type="InterPro" id="IPR013534">
    <property type="entry name" value="Starch_synth_cat_dom"/>
</dbReference>
<feature type="region of interest" description="Disordered" evidence="5">
    <location>
        <begin position="1891"/>
        <end position="1917"/>
    </location>
</feature>
<dbReference type="InterPro" id="IPR014756">
    <property type="entry name" value="Ig_E-set"/>
</dbReference>
<evidence type="ECO:0000259" key="6">
    <source>
        <dbReference type="Pfam" id="PF00534"/>
    </source>
</evidence>
<feature type="compositionally biased region" description="Basic and acidic residues" evidence="5">
    <location>
        <begin position="2976"/>
        <end position="3019"/>
    </location>
</feature>
<feature type="compositionally biased region" description="Low complexity" evidence="5">
    <location>
        <begin position="233"/>
        <end position="257"/>
    </location>
</feature>
<feature type="compositionally biased region" description="Polar residues" evidence="5">
    <location>
        <begin position="1903"/>
        <end position="1913"/>
    </location>
</feature>
<feature type="compositionally biased region" description="Basic and acidic residues" evidence="5">
    <location>
        <begin position="535"/>
        <end position="548"/>
    </location>
</feature>
<evidence type="ECO:0000256" key="5">
    <source>
        <dbReference type="SAM" id="MobiDB-lite"/>
    </source>
</evidence>
<feature type="region of interest" description="Disordered" evidence="5">
    <location>
        <begin position="194"/>
        <end position="214"/>
    </location>
</feature>
<organism evidence="9">
    <name type="scientific">Neospora caninum (strain Liverpool)</name>
    <dbReference type="NCBI Taxonomy" id="572307"/>
    <lineage>
        <taxon>Eukaryota</taxon>
        <taxon>Sar</taxon>
        <taxon>Alveolata</taxon>
        <taxon>Apicomplexa</taxon>
        <taxon>Conoidasida</taxon>
        <taxon>Coccidia</taxon>
        <taxon>Eucoccidiorida</taxon>
        <taxon>Eimeriorina</taxon>
        <taxon>Sarcocystidae</taxon>
        <taxon>Neospora</taxon>
    </lineage>
</organism>
<feature type="compositionally biased region" description="Low complexity" evidence="5">
    <location>
        <begin position="340"/>
        <end position="366"/>
    </location>
</feature>
<name>A0A0F7U7S8_NEOCL</name>
<feature type="compositionally biased region" description="Basic and acidic residues" evidence="5">
    <location>
        <begin position="477"/>
        <end position="486"/>
    </location>
</feature>
<dbReference type="Gene3D" id="2.60.40.10">
    <property type="entry name" value="Immunoglobulins"/>
    <property type="match status" value="1"/>
</dbReference>
<dbReference type="SUPFAM" id="SSF51445">
    <property type="entry name" value="(Trans)glycosidases"/>
    <property type="match status" value="1"/>
</dbReference>
<evidence type="ECO:0000313" key="9">
    <source>
        <dbReference type="EMBL" id="CEL64705.1"/>
    </source>
</evidence>
<accession>A0A0F7U7S8</accession>
<protein>
    <submittedName>
        <fullName evidence="9">Granule-bound starch synthase WX-TsB protein,related</fullName>
    </submittedName>
</protein>
<dbReference type="GO" id="GO:0016757">
    <property type="term" value="F:glycosyltransferase activity"/>
    <property type="evidence" value="ECO:0007669"/>
    <property type="project" value="UniProtKB-KW"/>
</dbReference>
<reference evidence="9" key="1">
    <citation type="journal article" date="2015" name="PLoS ONE">
        <title>Comprehensive Evaluation of Toxoplasma gondii VEG and Neospora caninum LIV Genomes with Tachyzoite Stage Transcriptome and Proteome Defines Novel Transcript Features.</title>
        <authorList>
            <person name="Ramaprasad A."/>
            <person name="Mourier T."/>
            <person name="Naeem R."/>
            <person name="Malas T.B."/>
            <person name="Moussa E."/>
            <person name="Panigrahi A."/>
            <person name="Vermont S.J."/>
            <person name="Otto T.D."/>
            <person name="Wastling J."/>
            <person name="Pain A."/>
        </authorList>
    </citation>
    <scope>NUCLEOTIDE SEQUENCE</scope>
    <source>
        <strain evidence="9">Liverpool</strain>
    </source>
</reference>
<feature type="region of interest" description="Disordered" evidence="5">
    <location>
        <begin position="2899"/>
        <end position="2921"/>
    </location>
</feature>
<feature type="region of interest" description="Disordered" evidence="5">
    <location>
        <begin position="340"/>
        <end position="380"/>
    </location>
</feature>
<dbReference type="InterPro" id="IPR032640">
    <property type="entry name" value="AMPK1_CBM"/>
</dbReference>
<evidence type="ECO:0000256" key="1">
    <source>
        <dbReference type="ARBA" id="ARBA00004602"/>
    </source>
</evidence>
<feature type="domain" description="Glycosyl transferase family 1" evidence="6">
    <location>
        <begin position="2643"/>
        <end position="2810"/>
    </location>
</feature>
<feature type="region of interest" description="Disordered" evidence="5">
    <location>
        <begin position="2253"/>
        <end position="2276"/>
    </location>
</feature>
<dbReference type="SUPFAM" id="SSF81296">
    <property type="entry name" value="E set domains"/>
    <property type="match status" value="1"/>
</dbReference>
<dbReference type="InterPro" id="IPR013783">
    <property type="entry name" value="Ig-like_fold"/>
</dbReference>
<feature type="compositionally biased region" description="Polar residues" evidence="5">
    <location>
        <begin position="524"/>
        <end position="534"/>
    </location>
</feature>
<feature type="compositionally biased region" description="Polar residues" evidence="5">
    <location>
        <begin position="138"/>
        <end position="159"/>
    </location>
</feature>
<dbReference type="Pfam" id="PF16561">
    <property type="entry name" value="AMPK1_CBM"/>
    <property type="match status" value="1"/>
</dbReference>
<dbReference type="CDD" id="cd02859">
    <property type="entry name" value="E_set_AMPKbeta_like_N"/>
    <property type="match status" value="1"/>
</dbReference>
<feature type="region of interest" description="Disordered" evidence="5">
    <location>
        <begin position="2942"/>
        <end position="3031"/>
    </location>
</feature>
<dbReference type="SUPFAM" id="SSF53756">
    <property type="entry name" value="UDP-Glycosyltransferase/glycogen phosphorylase"/>
    <property type="match status" value="1"/>
</dbReference>
<evidence type="ECO:0000256" key="2">
    <source>
        <dbReference type="ARBA" id="ARBA00022676"/>
    </source>
</evidence>
<feature type="domain" description="Starch synthase catalytic" evidence="7">
    <location>
        <begin position="2348"/>
        <end position="2583"/>
    </location>
</feature>
<feature type="region of interest" description="Disordered" evidence="5">
    <location>
        <begin position="233"/>
        <end position="289"/>
    </location>
</feature>
<evidence type="ECO:0000256" key="4">
    <source>
        <dbReference type="ARBA" id="ARBA00023234"/>
    </source>
</evidence>
<feature type="region of interest" description="Disordered" evidence="5">
    <location>
        <begin position="125"/>
        <end position="168"/>
    </location>
</feature>
<dbReference type="PANTHER" id="PTHR45825:SF11">
    <property type="entry name" value="ALPHA AMYLASE DOMAIN-CONTAINING PROTEIN"/>
    <property type="match status" value="1"/>
</dbReference>
<feature type="compositionally biased region" description="Polar residues" evidence="5">
    <location>
        <begin position="264"/>
        <end position="275"/>
    </location>
</feature>
<feature type="region of interest" description="Disordered" evidence="5">
    <location>
        <begin position="1585"/>
        <end position="1611"/>
    </location>
</feature>
<dbReference type="InterPro" id="IPR001296">
    <property type="entry name" value="Glyco_trans_1"/>
</dbReference>
<proteinExistence type="predicted"/>
<evidence type="ECO:0000259" key="7">
    <source>
        <dbReference type="Pfam" id="PF08323"/>
    </source>
</evidence>
<dbReference type="PANTHER" id="PTHR45825">
    <property type="entry name" value="GRANULE-BOUND STARCH SYNTHASE 1, CHLOROPLASTIC/AMYLOPLASTIC"/>
    <property type="match status" value="1"/>
</dbReference>
<feature type="compositionally biased region" description="Basic and acidic residues" evidence="5">
    <location>
        <begin position="1675"/>
        <end position="1687"/>
    </location>
</feature>